<dbReference type="Pfam" id="PF12724">
    <property type="entry name" value="Flavodoxin_5"/>
    <property type="match status" value="1"/>
</dbReference>
<dbReference type="GO" id="GO:0010181">
    <property type="term" value="F:FMN binding"/>
    <property type="evidence" value="ECO:0007669"/>
    <property type="project" value="InterPro"/>
</dbReference>
<dbReference type="RefSeq" id="WP_093590660.1">
    <property type="nucleotide sequence ID" value="NZ_FOYL01000002.1"/>
</dbReference>
<dbReference type="InterPro" id="IPR029039">
    <property type="entry name" value="Flavoprotein-like_sf"/>
</dbReference>
<dbReference type="OrthoDB" id="129384at2"/>
<dbReference type="InterPro" id="IPR026816">
    <property type="entry name" value="Flavodoxin_dom"/>
</dbReference>
<evidence type="ECO:0000313" key="3">
    <source>
        <dbReference type="Proteomes" id="UP000198583"/>
    </source>
</evidence>
<dbReference type="EMBL" id="FOYL01000002">
    <property type="protein sequence ID" value="SFR02020.1"/>
    <property type="molecule type" value="Genomic_DNA"/>
</dbReference>
<dbReference type="SUPFAM" id="SSF52218">
    <property type="entry name" value="Flavoproteins"/>
    <property type="match status" value="1"/>
</dbReference>
<sequence>MKVLVAYATAAGSTVGVATRIAAVLRTHGHVVATYSVDEITDAAGYDVYVVGSAVHDQAWLPSGAAFLSRERRTLRGKPVWLFSVGLPGALRGPLRKWAGLEEPAILAHLRDDVTPVEHRLFSGVVRAEMLGKVGSLVFRAVGGRFGDFRDWQAIEQWAGAIAAALADIETTAR</sequence>
<dbReference type="InterPro" id="IPR008254">
    <property type="entry name" value="Flavodoxin/NO_synth"/>
</dbReference>
<dbReference type="CDD" id="cd00133">
    <property type="entry name" value="PTS_IIB"/>
    <property type="match status" value="1"/>
</dbReference>
<dbReference type="Gene3D" id="3.40.50.360">
    <property type="match status" value="1"/>
</dbReference>
<accession>A0A1I6D975</accession>
<organism evidence="2 3">
    <name type="scientific">Lentzea waywayandensis</name>
    <dbReference type="NCBI Taxonomy" id="84724"/>
    <lineage>
        <taxon>Bacteria</taxon>
        <taxon>Bacillati</taxon>
        <taxon>Actinomycetota</taxon>
        <taxon>Actinomycetes</taxon>
        <taxon>Pseudonocardiales</taxon>
        <taxon>Pseudonocardiaceae</taxon>
        <taxon>Lentzea</taxon>
    </lineage>
</organism>
<dbReference type="STRING" id="84724.SAMN04488564_10234"/>
<protein>
    <submittedName>
        <fullName evidence="2">Menaquinone-dependent protoporphyrinogen oxidase</fullName>
    </submittedName>
</protein>
<name>A0A1I6D975_9PSEU</name>
<keyword evidence="3" id="KW-1185">Reference proteome</keyword>
<dbReference type="PROSITE" id="PS50902">
    <property type="entry name" value="FLAVODOXIN_LIKE"/>
    <property type="match status" value="1"/>
</dbReference>
<gene>
    <name evidence="2" type="ORF">SAMN04488564_10234</name>
</gene>
<dbReference type="AlphaFoldDB" id="A0A1I6D975"/>
<evidence type="ECO:0000259" key="1">
    <source>
        <dbReference type="PROSITE" id="PS50902"/>
    </source>
</evidence>
<feature type="domain" description="Flavodoxin-like" evidence="1">
    <location>
        <begin position="3"/>
        <end position="163"/>
    </location>
</feature>
<dbReference type="Proteomes" id="UP000198583">
    <property type="component" value="Unassembled WGS sequence"/>
</dbReference>
<evidence type="ECO:0000313" key="2">
    <source>
        <dbReference type="EMBL" id="SFR02020.1"/>
    </source>
</evidence>
<proteinExistence type="predicted"/>
<reference evidence="3" key="1">
    <citation type="submission" date="2016-10" db="EMBL/GenBank/DDBJ databases">
        <authorList>
            <person name="Varghese N."/>
            <person name="Submissions S."/>
        </authorList>
    </citation>
    <scope>NUCLEOTIDE SEQUENCE [LARGE SCALE GENOMIC DNA]</scope>
    <source>
        <strain evidence="3">DSM 44232</strain>
    </source>
</reference>